<dbReference type="OrthoDB" id="276721at2759"/>
<dbReference type="EMBL" id="CH902619">
    <property type="protein sequence ID" value="KPU76382.1"/>
    <property type="molecule type" value="Genomic_DNA"/>
</dbReference>
<evidence type="ECO:0000259" key="1">
    <source>
        <dbReference type="Pfam" id="PF08338"/>
    </source>
</evidence>
<dbReference type="SUPFAM" id="SSF51735">
    <property type="entry name" value="NAD(P)-binding Rossmann-fold domains"/>
    <property type="match status" value="1"/>
</dbReference>
<dbReference type="Gene3D" id="3.40.50.720">
    <property type="entry name" value="NAD(P)-binding Rossmann-like Domain"/>
    <property type="match status" value="1"/>
</dbReference>
<sequence length="179" mass="19789">MRRTRLRDSTTCPNYAWPGNRRLRVAVKRIAKGNLFQTILRTGVVVGLGGGMIQSIWLPFKLGVGGPLGTGKQIMPWIHMQDLCSLIQYIIEKPVRGVVNAVAPEIASNKDFSKAFAKALNRPCIFNVPEFVVHAIFGNDRAALLLSGAKVEPKEAIASGFKFQYPSVNEAVKELTRKR</sequence>
<protein>
    <submittedName>
        <fullName evidence="2">Uncharacterized protein, isoform B</fullName>
    </submittedName>
</protein>
<evidence type="ECO:0000313" key="3">
    <source>
        <dbReference type="Proteomes" id="UP000007801"/>
    </source>
</evidence>
<gene>
    <name evidence="2" type="primary">Dana\GF13097</name>
    <name evidence="2" type="synonym">dana_GLEANR_13112</name>
    <name evidence="2" type="ORF">GF13097</name>
</gene>
<dbReference type="SMR" id="A0A0P9AEK2"/>
<dbReference type="InterPro" id="IPR013549">
    <property type="entry name" value="DUF1731"/>
</dbReference>
<name>A0A0P9AEK2_DROAN</name>
<dbReference type="PANTHER" id="PTHR11092:SF0">
    <property type="entry name" value="EPIMERASE FAMILY PROTEIN SDR39U1"/>
    <property type="match status" value="1"/>
</dbReference>
<organism evidence="2 3">
    <name type="scientific">Drosophila ananassae</name>
    <name type="common">Fruit fly</name>
    <dbReference type="NCBI Taxonomy" id="7217"/>
    <lineage>
        <taxon>Eukaryota</taxon>
        <taxon>Metazoa</taxon>
        <taxon>Ecdysozoa</taxon>
        <taxon>Arthropoda</taxon>
        <taxon>Hexapoda</taxon>
        <taxon>Insecta</taxon>
        <taxon>Pterygota</taxon>
        <taxon>Neoptera</taxon>
        <taxon>Endopterygota</taxon>
        <taxon>Diptera</taxon>
        <taxon>Brachycera</taxon>
        <taxon>Muscomorpha</taxon>
        <taxon>Ephydroidea</taxon>
        <taxon>Drosophilidae</taxon>
        <taxon>Drosophila</taxon>
        <taxon>Sophophora</taxon>
    </lineage>
</organism>
<dbReference type="Proteomes" id="UP000007801">
    <property type="component" value="Unassembled WGS sequence"/>
</dbReference>
<dbReference type="Pfam" id="PF08338">
    <property type="entry name" value="DUF1731"/>
    <property type="match status" value="1"/>
</dbReference>
<reference evidence="2 3" key="1">
    <citation type="journal article" date="2007" name="Nature">
        <title>Evolution of genes and genomes on the Drosophila phylogeny.</title>
        <authorList>
            <consortium name="Drosophila 12 Genomes Consortium"/>
            <person name="Clark A.G."/>
            <person name="Eisen M.B."/>
            <person name="Smith D.R."/>
            <person name="Bergman C.M."/>
            <person name="Oliver B."/>
            <person name="Markow T.A."/>
            <person name="Kaufman T.C."/>
            <person name="Kellis M."/>
            <person name="Gelbart W."/>
            <person name="Iyer V.N."/>
            <person name="Pollard D.A."/>
            <person name="Sackton T.B."/>
            <person name="Larracuente A.M."/>
            <person name="Singh N.D."/>
            <person name="Abad J.P."/>
            <person name="Abt D.N."/>
            <person name="Adryan B."/>
            <person name="Aguade M."/>
            <person name="Akashi H."/>
            <person name="Anderson W.W."/>
            <person name="Aquadro C.F."/>
            <person name="Ardell D.H."/>
            <person name="Arguello R."/>
            <person name="Artieri C.G."/>
            <person name="Barbash D.A."/>
            <person name="Barker D."/>
            <person name="Barsanti P."/>
            <person name="Batterham P."/>
            <person name="Batzoglou S."/>
            <person name="Begun D."/>
            <person name="Bhutkar A."/>
            <person name="Blanco E."/>
            <person name="Bosak S.A."/>
            <person name="Bradley R.K."/>
            <person name="Brand A.D."/>
            <person name="Brent M.R."/>
            <person name="Brooks A.N."/>
            <person name="Brown R.H."/>
            <person name="Butlin R.K."/>
            <person name="Caggese C."/>
            <person name="Calvi B.R."/>
            <person name="Bernardo de Carvalho A."/>
            <person name="Caspi A."/>
            <person name="Castrezana S."/>
            <person name="Celniker S.E."/>
            <person name="Chang J.L."/>
            <person name="Chapple C."/>
            <person name="Chatterji S."/>
            <person name="Chinwalla A."/>
            <person name="Civetta A."/>
            <person name="Clifton S.W."/>
            <person name="Comeron J.M."/>
            <person name="Costello J.C."/>
            <person name="Coyne J.A."/>
            <person name="Daub J."/>
            <person name="David R.G."/>
            <person name="Delcher A.L."/>
            <person name="Delehaunty K."/>
            <person name="Do C.B."/>
            <person name="Ebling H."/>
            <person name="Edwards K."/>
            <person name="Eickbush T."/>
            <person name="Evans J.D."/>
            <person name="Filipski A."/>
            <person name="Findeiss S."/>
            <person name="Freyhult E."/>
            <person name="Fulton L."/>
            <person name="Fulton R."/>
            <person name="Garcia A.C."/>
            <person name="Gardiner A."/>
            <person name="Garfield D.A."/>
            <person name="Garvin B.E."/>
            <person name="Gibson G."/>
            <person name="Gilbert D."/>
            <person name="Gnerre S."/>
            <person name="Godfrey J."/>
            <person name="Good R."/>
            <person name="Gotea V."/>
            <person name="Gravely B."/>
            <person name="Greenberg A.J."/>
            <person name="Griffiths-Jones S."/>
            <person name="Gross S."/>
            <person name="Guigo R."/>
            <person name="Gustafson E.A."/>
            <person name="Haerty W."/>
            <person name="Hahn M.W."/>
            <person name="Halligan D.L."/>
            <person name="Halpern A.L."/>
            <person name="Halter G.M."/>
            <person name="Han M.V."/>
            <person name="Heger A."/>
            <person name="Hillier L."/>
            <person name="Hinrichs A.S."/>
            <person name="Holmes I."/>
            <person name="Hoskins R.A."/>
            <person name="Hubisz M.J."/>
            <person name="Hultmark D."/>
            <person name="Huntley M.A."/>
            <person name="Jaffe D.B."/>
            <person name="Jagadeeshan S."/>
            <person name="Jeck W.R."/>
            <person name="Johnson J."/>
            <person name="Jones C.D."/>
            <person name="Jordan W.C."/>
            <person name="Karpen G.H."/>
            <person name="Kataoka E."/>
            <person name="Keightley P.D."/>
            <person name="Kheradpour P."/>
            <person name="Kirkness E.F."/>
            <person name="Koerich L.B."/>
            <person name="Kristiansen K."/>
            <person name="Kudrna D."/>
            <person name="Kulathinal R.J."/>
            <person name="Kumar S."/>
            <person name="Kwok R."/>
            <person name="Lander E."/>
            <person name="Langley C.H."/>
            <person name="Lapoint R."/>
            <person name="Lazzaro B.P."/>
            <person name="Lee S.J."/>
            <person name="Levesque L."/>
            <person name="Li R."/>
            <person name="Lin C.F."/>
            <person name="Lin M.F."/>
            <person name="Lindblad-Toh K."/>
            <person name="Llopart A."/>
            <person name="Long M."/>
            <person name="Low L."/>
            <person name="Lozovsky E."/>
            <person name="Lu J."/>
            <person name="Luo M."/>
            <person name="Machado C.A."/>
            <person name="Makalowski W."/>
            <person name="Marzo M."/>
            <person name="Matsuda M."/>
            <person name="Matzkin L."/>
            <person name="McAllister B."/>
            <person name="McBride C.S."/>
            <person name="McKernan B."/>
            <person name="McKernan K."/>
            <person name="Mendez-Lago M."/>
            <person name="Minx P."/>
            <person name="Mollenhauer M.U."/>
            <person name="Montooth K."/>
            <person name="Mount S.M."/>
            <person name="Mu X."/>
            <person name="Myers E."/>
            <person name="Negre B."/>
            <person name="Newfeld S."/>
            <person name="Nielsen R."/>
            <person name="Noor M.A."/>
            <person name="O'Grady P."/>
            <person name="Pachter L."/>
            <person name="Papaceit M."/>
            <person name="Parisi M.J."/>
            <person name="Parisi M."/>
            <person name="Parts L."/>
            <person name="Pedersen J.S."/>
            <person name="Pesole G."/>
            <person name="Phillippy A.M."/>
            <person name="Ponting C.P."/>
            <person name="Pop M."/>
            <person name="Porcelli D."/>
            <person name="Powell J.R."/>
            <person name="Prohaska S."/>
            <person name="Pruitt K."/>
            <person name="Puig M."/>
            <person name="Quesneville H."/>
            <person name="Ram K.R."/>
            <person name="Rand D."/>
            <person name="Rasmussen M.D."/>
            <person name="Reed L.K."/>
            <person name="Reenan R."/>
            <person name="Reily A."/>
            <person name="Remington K.A."/>
            <person name="Rieger T.T."/>
            <person name="Ritchie M.G."/>
            <person name="Robin C."/>
            <person name="Rogers Y.H."/>
            <person name="Rohde C."/>
            <person name="Rozas J."/>
            <person name="Rubenfield M.J."/>
            <person name="Ruiz A."/>
            <person name="Russo S."/>
            <person name="Salzberg S.L."/>
            <person name="Sanchez-Gracia A."/>
            <person name="Saranga D.J."/>
            <person name="Sato H."/>
            <person name="Schaeffer S.W."/>
            <person name="Schatz M.C."/>
            <person name="Schlenke T."/>
            <person name="Schwartz R."/>
            <person name="Segarra C."/>
            <person name="Singh R.S."/>
            <person name="Sirot L."/>
            <person name="Sirota M."/>
            <person name="Sisneros N.B."/>
            <person name="Smith C.D."/>
            <person name="Smith T.F."/>
            <person name="Spieth J."/>
            <person name="Stage D.E."/>
            <person name="Stark A."/>
            <person name="Stephan W."/>
            <person name="Strausberg R.L."/>
            <person name="Strempel S."/>
            <person name="Sturgill D."/>
            <person name="Sutton G."/>
            <person name="Sutton G.G."/>
            <person name="Tao W."/>
            <person name="Teichmann S."/>
            <person name="Tobari Y.N."/>
            <person name="Tomimura Y."/>
            <person name="Tsolas J.M."/>
            <person name="Valente V.L."/>
            <person name="Venter E."/>
            <person name="Venter J.C."/>
            <person name="Vicario S."/>
            <person name="Vieira F.G."/>
            <person name="Vilella A.J."/>
            <person name="Villasante A."/>
            <person name="Walenz B."/>
            <person name="Wang J."/>
            <person name="Wasserman M."/>
            <person name="Watts T."/>
            <person name="Wilson D."/>
            <person name="Wilson R.K."/>
            <person name="Wing R.A."/>
            <person name="Wolfner M.F."/>
            <person name="Wong A."/>
            <person name="Wong G.K."/>
            <person name="Wu C.I."/>
            <person name="Wu G."/>
            <person name="Yamamoto D."/>
            <person name="Yang H.P."/>
            <person name="Yang S.P."/>
            <person name="Yorke J.A."/>
            <person name="Yoshida K."/>
            <person name="Zdobnov E."/>
            <person name="Zhang P."/>
            <person name="Zhang Y."/>
            <person name="Zimin A.V."/>
            <person name="Baldwin J."/>
            <person name="Abdouelleil A."/>
            <person name="Abdulkadir J."/>
            <person name="Abebe A."/>
            <person name="Abera B."/>
            <person name="Abreu J."/>
            <person name="Acer S.C."/>
            <person name="Aftuck L."/>
            <person name="Alexander A."/>
            <person name="An P."/>
            <person name="Anderson E."/>
            <person name="Anderson S."/>
            <person name="Arachi H."/>
            <person name="Azer M."/>
            <person name="Bachantsang P."/>
            <person name="Barry A."/>
            <person name="Bayul T."/>
            <person name="Berlin A."/>
            <person name="Bessette D."/>
            <person name="Bloom T."/>
            <person name="Blye J."/>
            <person name="Boguslavskiy L."/>
            <person name="Bonnet C."/>
            <person name="Boukhgalter B."/>
            <person name="Bourzgui I."/>
            <person name="Brown A."/>
            <person name="Cahill P."/>
            <person name="Channer S."/>
            <person name="Cheshatsang Y."/>
            <person name="Chuda L."/>
            <person name="Citroen M."/>
            <person name="Collymore A."/>
            <person name="Cooke P."/>
            <person name="Costello M."/>
            <person name="D'Aco K."/>
            <person name="Daza R."/>
            <person name="De Haan G."/>
            <person name="DeGray S."/>
            <person name="DeMaso C."/>
            <person name="Dhargay N."/>
            <person name="Dooley K."/>
            <person name="Dooley E."/>
            <person name="Doricent M."/>
            <person name="Dorje P."/>
            <person name="Dorjee K."/>
            <person name="Dupes A."/>
            <person name="Elong R."/>
            <person name="Falk J."/>
            <person name="Farina A."/>
            <person name="Faro S."/>
            <person name="Ferguson D."/>
            <person name="Fisher S."/>
            <person name="Foley C.D."/>
            <person name="Franke A."/>
            <person name="Friedrich D."/>
            <person name="Gadbois L."/>
            <person name="Gearin G."/>
            <person name="Gearin C.R."/>
            <person name="Giannoukos G."/>
            <person name="Goode T."/>
            <person name="Graham J."/>
            <person name="Grandbois E."/>
            <person name="Grewal S."/>
            <person name="Gyaltsen K."/>
            <person name="Hafez N."/>
            <person name="Hagos B."/>
            <person name="Hall J."/>
            <person name="Henson C."/>
            <person name="Hollinger A."/>
            <person name="Honan T."/>
            <person name="Huard M.D."/>
            <person name="Hughes L."/>
            <person name="Hurhula B."/>
            <person name="Husby M.E."/>
            <person name="Kamat A."/>
            <person name="Kanga B."/>
            <person name="Kashin S."/>
            <person name="Khazanovich D."/>
            <person name="Kisner P."/>
            <person name="Lance K."/>
            <person name="Lara M."/>
            <person name="Lee W."/>
            <person name="Lennon N."/>
            <person name="Letendre F."/>
            <person name="LeVine R."/>
            <person name="Lipovsky A."/>
            <person name="Liu X."/>
            <person name="Liu J."/>
            <person name="Liu S."/>
            <person name="Lokyitsang T."/>
            <person name="Lokyitsang Y."/>
            <person name="Lubonja R."/>
            <person name="Lui A."/>
            <person name="MacDonald P."/>
            <person name="Magnisalis V."/>
            <person name="Maru K."/>
            <person name="Matthews C."/>
            <person name="McCusker W."/>
            <person name="McDonough S."/>
            <person name="Mehta T."/>
            <person name="Meldrim J."/>
            <person name="Meneus L."/>
            <person name="Mihai O."/>
            <person name="Mihalev A."/>
            <person name="Mihova T."/>
            <person name="Mittelman R."/>
            <person name="Mlenga V."/>
            <person name="Montmayeur A."/>
            <person name="Mulrain L."/>
            <person name="Navidi A."/>
            <person name="Naylor J."/>
            <person name="Negash T."/>
            <person name="Nguyen T."/>
            <person name="Nguyen N."/>
            <person name="Nicol R."/>
            <person name="Norbu C."/>
            <person name="Norbu N."/>
            <person name="Novod N."/>
            <person name="O'Neill B."/>
            <person name="Osman S."/>
            <person name="Markiewicz E."/>
            <person name="Oyono O.L."/>
            <person name="Patti C."/>
            <person name="Phunkhang P."/>
            <person name="Pierre F."/>
            <person name="Priest M."/>
            <person name="Raghuraman S."/>
            <person name="Rege F."/>
            <person name="Reyes R."/>
            <person name="Rise C."/>
            <person name="Rogov P."/>
            <person name="Ross K."/>
            <person name="Ryan E."/>
            <person name="Settipalli S."/>
            <person name="Shea T."/>
            <person name="Sherpa N."/>
            <person name="Shi L."/>
            <person name="Shih D."/>
            <person name="Sparrow T."/>
            <person name="Spaulding J."/>
            <person name="Stalker J."/>
            <person name="Stange-Thomann N."/>
            <person name="Stavropoulos S."/>
            <person name="Stone C."/>
            <person name="Strader C."/>
            <person name="Tesfaye S."/>
            <person name="Thomson T."/>
            <person name="Thoulutsang Y."/>
            <person name="Thoulutsang D."/>
            <person name="Topham K."/>
            <person name="Topping I."/>
            <person name="Tsamla T."/>
            <person name="Vassiliev H."/>
            <person name="Vo A."/>
            <person name="Wangchuk T."/>
            <person name="Wangdi T."/>
            <person name="Weiand M."/>
            <person name="Wilkinson J."/>
            <person name="Wilson A."/>
            <person name="Yadav S."/>
            <person name="Young G."/>
            <person name="Yu Q."/>
            <person name="Zembek L."/>
            <person name="Zhong D."/>
            <person name="Zimmer A."/>
            <person name="Zwirko Z."/>
            <person name="Jaffe D.B."/>
            <person name="Alvarez P."/>
            <person name="Brockman W."/>
            <person name="Butler J."/>
            <person name="Chin C."/>
            <person name="Gnerre S."/>
            <person name="Grabherr M."/>
            <person name="Kleber M."/>
            <person name="Mauceli E."/>
            <person name="MacCallum I."/>
        </authorList>
    </citation>
    <scope>NUCLEOTIDE SEQUENCE [LARGE SCALE GENOMIC DNA]</scope>
    <source>
        <strain evidence="3">Tucson 14024-0371.13</strain>
    </source>
</reference>
<feature type="domain" description="DUF1731" evidence="1">
    <location>
        <begin position="128"/>
        <end position="175"/>
    </location>
</feature>
<keyword evidence="3" id="KW-1185">Reference proteome</keyword>
<evidence type="ECO:0000313" key="2">
    <source>
        <dbReference type="EMBL" id="KPU76382.1"/>
    </source>
</evidence>
<dbReference type="PANTHER" id="PTHR11092">
    <property type="entry name" value="SUGAR NUCLEOTIDE EPIMERASE RELATED"/>
    <property type="match status" value="1"/>
</dbReference>
<proteinExistence type="predicted"/>
<dbReference type="AlphaFoldDB" id="A0A0P9AEK2"/>
<dbReference type="InterPro" id="IPR036291">
    <property type="entry name" value="NAD(P)-bd_dom_sf"/>
</dbReference>
<accession>A0A0P9AEK2</accession>